<feature type="transmembrane region" description="Helical" evidence="1">
    <location>
        <begin position="27"/>
        <end position="54"/>
    </location>
</feature>
<dbReference type="Proteomes" id="UP000027222">
    <property type="component" value="Unassembled WGS sequence"/>
</dbReference>
<protein>
    <submittedName>
        <fullName evidence="2">Uncharacterized protein</fullName>
    </submittedName>
</protein>
<dbReference type="EMBL" id="KL142397">
    <property type="protein sequence ID" value="KDR70490.1"/>
    <property type="molecule type" value="Genomic_DNA"/>
</dbReference>
<evidence type="ECO:0000313" key="3">
    <source>
        <dbReference type="Proteomes" id="UP000027222"/>
    </source>
</evidence>
<keyword evidence="1" id="KW-0812">Transmembrane</keyword>
<gene>
    <name evidence="2" type="ORF">GALMADRAFT_230101</name>
</gene>
<name>A0A067SHT7_GALM3</name>
<dbReference type="OrthoDB" id="3267806at2759"/>
<reference evidence="3" key="1">
    <citation type="journal article" date="2014" name="Proc. Natl. Acad. Sci. U.S.A.">
        <title>Extensive sampling of basidiomycete genomes demonstrates inadequacy of the white-rot/brown-rot paradigm for wood decay fungi.</title>
        <authorList>
            <person name="Riley R."/>
            <person name="Salamov A.A."/>
            <person name="Brown D.W."/>
            <person name="Nagy L.G."/>
            <person name="Floudas D."/>
            <person name="Held B.W."/>
            <person name="Levasseur A."/>
            <person name="Lombard V."/>
            <person name="Morin E."/>
            <person name="Otillar R."/>
            <person name="Lindquist E.A."/>
            <person name="Sun H."/>
            <person name="LaButti K.M."/>
            <person name="Schmutz J."/>
            <person name="Jabbour D."/>
            <person name="Luo H."/>
            <person name="Baker S.E."/>
            <person name="Pisabarro A.G."/>
            <person name="Walton J.D."/>
            <person name="Blanchette R.A."/>
            <person name="Henrissat B."/>
            <person name="Martin F."/>
            <person name="Cullen D."/>
            <person name="Hibbett D.S."/>
            <person name="Grigoriev I.V."/>
        </authorList>
    </citation>
    <scope>NUCLEOTIDE SEQUENCE [LARGE SCALE GENOMIC DNA]</scope>
    <source>
        <strain evidence="3">CBS 339.88</strain>
    </source>
</reference>
<dbReference type="AlphaFoldDB" id="A0A067SHT7"/>
<keyword evidence="3" id="KW-1185">Reference proteome</keyword>
<feature type="transmembrane region" description="Helical" evidence="1">
    <location>
        <begin position="101"/>
        <end position="122"/>
    </location>
</feature>
<evidence type="ECO:0000313" key="2">
    <source>
        <dbReference type="EMBL" id="KDR70490.1"/>
    </source>
</evidence>
<accession>A0A067SHT7</accession>
<feature type="transmembrane region" description="Helical" evidence="1">
    <location>
        <begin position="74"/>
        <end position="95"/>
    </location>
</feature>
<keyword evidence="1" id="KW-1133">Transmembrane helix</keyword>
<dbReference type="HOGENOM" id="CLU_1578631_0_0_1"/>
<sequence length="169" mass="18516">MATGLLFLISLASFGAGLFVLLDGSFLIPVLITASISALSNILLSLLIVCRLLYHQKYLRRVLGVSHGLVYNKIITICVESCALIIFFMVAYSIMRMSGWLVRWIAFFLLPHICVISALMLVRRVVKGIESTTTIPPLSGVVHRPGLARVEENIQFANPVGTGVMQEGV</sequence>
<keyword evidence="1" id="KW-0472">Membrane</keyword>
<proteinExistence type="predicted"/>
<evidence type="ECO:0000256" key="1">
    <source>
        <dbReference type="SAM" id="Phobius"/>
    </source>
</evidence>
<organism evidence="2 3">
    <name type="scientific">Galerina marginata (strain CBS 339.88)</name>
    <dbReference type="NCBI Taxonomy" id="685588"/>
    <lineage>
        <taxon>Eukaryota</taxon>
        <taxon>Fungi</taxon>
        <taxon>Dikarya</taxon>
        <taxon>Basidiomycota</taxon>
        <taxon>Agaricomycotina</taxon>
        <taxon>Agaricomycetes</taxon>
        <taxon>Agaricomycetidae</taxon>
        <taxon>Agaricales</taxon>
        <taxon>Agaricineae</taxon>
        <taxon>Strophariaceae</taxon>
        <taxon>Galerina</taxon>
    </lineage>
</organism>